<feature type="transmembrane region" description="Helical" evidence="5">
    <location>
        <begin position="214"/>
        <end position="237"/>
    </location>
</feature>
<dbReference type="InterPro" id="IPR053153">
    <property type="entry name" value="APC_K+_Transporter"/>
</dbReference>
<feature type="transmembrane region" description="Helical" evidence="5">
    <location>
        <begin position="424"/>
        <end position="444"/>
    </location>
</feature>
<keyword evidence="3 5" id="KW-1133">Transmembrane helix</keyword>
<protein>
    <submittedName>
        <fullName evidence="6">APC family permease</fullName>
    </submittedName>
</protein>
<comment type="subcellular location">
    <subcellularLocation>
        <location evidence="1">Membrane</location>
        <topology evidence="1">Multi-pass membrane protein</topology>
    </subcellularLocation>
</comment>
<dbReference type="PANTHER" id="PTHR47704">
    <property type="entry name" value="POTASSIUM TRANSPORTER KIMA"/>
    <property type="match status" value="1"/>
</dbReference>
<dbReference type="GO" id="GO:0016020">
    <property type="term" value="C:membrane"/>
    <property type="evidence" value="ECO:0007669"/>
    <property type="project" value="UniProtKB-SubCell"/>
</dbReference>
<dbReference type="Pfam" id="PF13520">
    <property type="entry name" value="AA_permease_2"/>
    <property type="match status" value="1"/>
</dbReference>
<keyword evidence="2 5" id="KW-0812">Transmembrane</keyword>
<accession>A0A538SNH7</accession>
<evidence type="ECO:0000256" key="3">
    <source>
        <dbReference type="ARBA" id="ARBA00022989"/>
    </source>
</evidence>
<feature type="transmembrane region" description="Helical" evidence="5">
    <location>
        <begin position="61"/>
        <end position="80"/>
    </location>
</feature>
<name>A0A538SNH7_UNCEI</name>
<dbReference type="AlphaFoldDB" id="A0A538SNH7"/>
<feature type="transmembrane region" description="Helical" evidence="5">
    <location>
        <begin position="312"/>
        <end position="335"/>
    </location>
</feature>
<feature type="transmembrane region" description="Helical" evidence="5">
    <location>
        <begin position="450"/>
        <end position="467"/>
    </location>
</feature>
<proteinExistence type="predicted"/>
<feature type="transmembrane region" description="Helical" evidence="5">
    <location>
        <begin position="167"/>
        <end position="190"/>
    </location>
</feature>
<dbReference type="Proteomes" id="UP000317716">
    <property type="component" value="Unassembled WGS sequence"/>
</dbReference>
<dbReference type="PANTHER" id="PTHR47704:SF1">
    <property type="entry name" value="POTASSIUM TRANSPORTER KIMA"/>
    <property type="match status" value="1"/>
</dbReference>
<evidence type="ECO:0000313" key="6">
    <source>
        <dbReference type="EMBL" id="TMQ52907.1"/>
    </source>
</evidence>
<gene>
    <name evidence="6" type="ORF">E6K72_08835</name>
</gene>
<comment type="caution">
    <text evidence="6">The sequence shown here is derived from an EMBL/GenBank/DDBJ whole genome shotgun (WGS) entry which is preliminary data.</text>
</comment>
<dbReference type="Gene3D" id="1.20.1740.10">
    <property type="entry name" value="Amino acid/polyamine transporter I"/>
    <property type="match status" value="1"/>
</dbReference>
<dbReference type="InterPro" id="IPR002293">
    <property type="entry name" value="AA/rel_permease1"/>
</dbReference>
<reference evidence="6 7" key="1">
    <citation type="journal article" date="2019" name="Nat. Microbiol.">
        <title>Mediterranean grassland soil C-N compound turnover is dependent on rainfall and depth, and is mediated by genomically divergent microorganisms.</title>
        <authorList>
            <person name="Diamond S."/>
            <person name="Andeer P.F."/>
            <person name="Li Z."/>
            <person name="Crits-Christoph A."/>
            <person name="Burstein D."/>
            <person name="Anantharaman K."/>
            <person name="Lane K.R."/>
            <person name="Thomas B.C."/>
            <person name="Pan C."/>
            <person name="Northen T.R."/>
            <person name="Banfield J.F."/>
        </authorList>
    </citation>
    <scope>NUCLEOTIDE SEQUENCE [LARGE SCALE GENOMIC DNA]</scope>
    <source>
        <strain evidence="6">WS_2</strain>
    </source>
</reference>
<sequence>MLDRLRDLLIGGPKNLLDPRIHHTLALVAFFAWVGLGSDGLSSSSYGPQEAFLQLGVHRHLALYLVVAVVLTVFLISASYSQIIELFPSGGGGYLVGTKLLGPAPGIVSGCALVVDYILTIAISVASGCEAIFSLLPGPLHILKLPAEFVCVAGLTALNLRGVKESVLVLVPIFISFMLSHILLILYGIFGHGMAFGGLIAATVSDTRLAVSDLGLVGVLAVFLRAFSLGGGTFTGIEAVSNSTDILREPRAETGKRTMLYMAISLSFTAGGILLCYLLHDVQEETGRTLNASLWSLLAGGWKIGSLNVGPAVVAITLLSEGALLFVAAQTGFVAGPRTLAAMAVDQWVPKRFAHLSERLVTQNGIISMGVAAAIVLFYTHGLVTLLVVMYSINVFLTFTLTQAGMVRHWWNERTRLAHWRRRLFLASLGTFVTAGILVVTTVIKIRHGGWVTLGATGGLVAFCFVVRGHYRRVRRMLSTLDEVLTNLPLPEAKNVPELSVDGPTAIVLVESYAGLGIHTLLSVQRMFPRHFRNFVFCSVGLVDSGQFKGVQDVHGLEEKTRADLERYVQLAHRMGFYAEFRYTIGTDLIGELEGMCLDLVKEFRRPVVFAGQLVFERENLFTRTLHHETAFSIQRRLQFGGVQVIILPIRVWERQRAA</sequence>
<feature type="transmembrane region" description="Helical" evidence="5">
    <location>
        <begin position="385"/>
        <end position="404"/>
    </location>
</feature>
<evidence type="ECO:0000313" key="7">
    <source>
        <dbReference type="Proteomes" id="UP000317716"/>
    </source>
</evidence>
<dbReference type="GO" id="GO:0022857">
    <property type="term" value="F:transmembrane transporter activity"/>
    <property type="evidence" value="ECO:0007669"/>
    <property type="project" value="InterPro"/>
</dbReference>
<evidence type="ECO:0000256" key="1">
    <source>
        <dbReference type="ARBA" id="ARBA00004141"/>
    </source>
</evidence>
<evidence type="ECO:0000256" key="5">
    <source>
        <dbReference type="SAM" id="Phobius"/>
    </source>
</evidence>
<evidence type="ECO:0000256" key="2">
    <source>
        <dbReference type="ARBA" id="ARBA00022692"/>
    </source>
</evidence>
<feature type="transmembrane region" description="Helical" evidence="5">
    <location>
        <begin position="258"/>
        <end position="280"/>
    </location>
</feature>
<dbReference type="EMBL" id="VBOS01000311">
    <property type="protein sequence ID" value="TMQ52907.1"/>
    <property type="molecule type" value="Genomic_DNA"/>
</dbReference>
<feature type="transmembrane region" description="Helical" evidence="5">
    <location>
        <begin position="360"/>
        <end position="379"/>
    </location>
</feature>
<keyword evidence="4 5" id="KW-0472">Membrane</keyword>
<evidence type="ECO:0000256" key="4">
    <source>
        <dbReference type="ARBA" id="ARBA00023136"/>
    </source>
</evidence>
<organism evidence="6 7">
    <name type="scientific">Eiseniibacteriota bacterium</name>
    <dbReference type="NCBI Taxonomy" id="2212470"/>
    <lineage>
        <taxon>Bacteria</taxon>
        <taxon>Candidatus Eiseniibacteriota</taxon>
    </lineage>
</organism>